<organism evidence="1">
    <name type="scientific">Rhizophagus irregularis (strain DAOM 181602 / DAOM 197198 / MUCL 43194)</name>
    <name type="common">Arbuscular mycorrhizal fungus</name>
    <name type="synonym">Glomus intraradices</name>
    <dbReference type="NCBI Taxonomy" id="747089"/>
    <lineage>
        <taxon>Eukaryota</taxon>
        <taxon>Fungi</taxon>
        <taxon>Fungi incertae sedis</taxon>
        <taxon>Mucoromycota</taxon>
        <taxon>Glomeromycotina</taxon>
        <taxon>Glomeromycetes</taxon>
        <taxon>Glomerales</taxon>
        <taxon>Glomeraceae</taxon>
        <taxon>Rhizophagus</taxon>
    </lineage>
</organism>
<protein>
    <submittedName>
        <fullName evidence="1">Uncharacterized protein</fullName>
    </submittedName>
</protein>
<reference evidence="1" key="1">
    <citation type="submission" date="2013-07" db="EMBL/GenBank/DDBJ databases">
        <title>The genome of an arbuscular mycorrhizal fungus provides insights into the evolution of the oldest plant symbiosis.</title>
        <authorList>
            <consortium name="DOE Joint Genome Institute"/>
            <person name="Tisserant E."/>
            <person name="Malbreil M."/>
            <person name="Kuo A."/>
            <person name="Kohler A."/>
            <person name="Symeonidi A."/>
            <person name="Balestrini R."/>
            <person name="Charron P."/>
            <person name="Duensing N."/>
            <person name="Frei-dit-Frey N."/>
            <person name="Gianinazzi-Pearson V."/>
            <person name="Gilbert B."/>
            <person name="Handa Y."/>
            <person name="Hijri M."/>
            <person name="Kaul R."/>
            <person name="Kawaguchi M."/>
            <person name="Krajinski F."/>
            <person name="Lammers P."/>
            <person name="Lapierre D."/>
            <person name="Masclaux F.G."/>
            <person name="Murat C."/>
            <person name="Morin E."/>
            <person name="Ndikumana S."/>
            <person name="Pagni M."/>
            <person name="Petitpierre D."/>
            <person name="Requena N."/>
            <person name="Rosikiewicz P."/>
            <person name="Riley R."/>
            <person name="Saito K."/>
            <person name="San Clemente H."/>
            <person name="Shapiro H."/>
            <person name="van Tuinen D."/>
            <person name="Becard G."/>
            <person name="Bonfante P."/>
            <person name="Paszkowski U."/>
            <person name="Shachar-Hill Y."/>
            <person name="Young J.P."/>
            <person name="Sanders I.R."/>
            <person name="Henrissat B."/>
            <person name="Rensing S.A."/>
            <person name="Grigoriev I.V."/>
            <person name="Corradi N."/>
            <person name="Roux C."/>
            <person name="Martin F."/>
        </authorList>
    </citation>
    <scope>NUCLEOTIDE SEQUENCE</scope>
    <source>
        <strain evidence="1">DAOM 197198</strain>
    </source>
</reference>
<dbReference type="EMBL" id="KI286722">
    <property type="protein sequence ID" value="ESA10782.1"/>
    <property type="molecule type" value="Genomic_DNA"/>
</dbReference>
<sequence>MGKLFRDSSMTGSTWSTYFILPNNPFEKYEADSIKDTVPVWVTWQFPIERIFGMLLPYA</sequence>
<name>U9TTL4_RHIID</name>
<gene>
    <name evidence="1" type="ORF">GLOINDRAFT_29050</name>
</gene>
<evidence type="ECO:0000313" key="1">
    <source>
        <dbReference type="EMBL" id="ESA10782.1"/>
    </source>
</evidence>
<accession>U9TTL4</accession>
<dbReference type="HOGENOM" id="CLU_2961974_0_0_1"/>
<dbReference type="AlphaFoldDB" id="U9TTL4"/>
<proteinExistence type="predicted"/>